<evidence type="ECO:0000256" key="4">
    <source>
        <dbReference type="ARBA" id="ARBA00050776"/>
    </source>
</evidence>
<comment type="catalytic activity">
    <reaction evidence="4">
        <text>(sulfur carrier)-H + L-cysteine = (sulfur carrier)-SH + L-alanine</text>
        <dbReference type="Rhea" id="RHEA:43892"/>
        <dbReference type="Rhea" id="RHEA-COMP:14737"/>
        <dbReference type="Rhea" id="RHEA-COMP:14739"/>
        <dbReference type="ChEBI" id="CHEBI:29917"/>
        <dbReference type="ChEBI" id="CHEBI:35235"/>
        <dbReference type="ChEBI" id="CHEBI:57972"/>
        <dbReference type="ChEBI" id="CHEBI:64428"/>
        <dbReference type="EC" id="2.8.1.7"/>
    </reaction>
</comment>
<comment type="similarity">
    <text evidence="2">Belongs to the class-V pyridoxal-phosphate-dependent aminotransferase family. Csd subfamily.</text>
</comment>
<evidence type="ECO:0000313" key="7">
    <source>
        <dbReference type="EMBL" id="UEL48933.1"/>
    </source>
</evidence>
<dbReference type="InterPro" id="IPR015421">
    <property type="entry name" value="PyrdxlP-dep_Trfase_major"/>
</dbReference>
<keyword evidence="3" id="KW-0663">Pyridoxal phosphate</keyword>
<protein>
    <submittedName>
        <fullName evidence="7">Aminotransferase class V-fold PLP-dependent enzyme</fullName>
    </submittedName>
</protein>
<dbReference type="Pfam" id="PF00266">
    <property type="entry name" value="Aminotran_5"/>
    <property type="match status" value="1"/>
</dbReference>
<dbReference type="KEGG" id="tem:JW646_05645"/>
<dbReference type="PROSITE" id="PS00595">
    <property type="entry name" value="AA_TRANSFER_CLASS_5"/>
    <property type="match status" value="1"/>
</dbReference>
<dbReference type="InterPro" id="IPR020578">
    <property type="entry name" value="Aminotrans_V_PyrdxlP_BS"/>
</dbReference>
<dbReference type="InterPro" id="IPR000192">
    <property type="entry name" value="Aminotrans_V_dom"/>
</dbReference>
<dbReference type="GO" id="GO:0008483">
    <property type="term" value="F:transaminase activity"/>
    <property type="evidence" value="ECO:0007669"/>
    <property type="project" value="UniProtKB-KW"/>
</dbReference>
<dbReference type="EMBL" id="CP081135">
    <property type="protein sequence ID" value="UEL48933.1"/>
    <property type="molecule type" value="Genomic_DNA"/>
</dbReference>
<keyword evidence="7" id="KW-0032">Aminotransferase</keyword>
<dbReference type="AlphaFoldDB" id="A0AAX2ZI07"/>
<feature type="domain" description="Aminotransferase class V" evidence="6">
    <location>
        <begin position="34"/>
        <end position="420"/>
    </location>
</feature>
<sequence length="432" mass="48284">MDIYNNYNKYRDLFIGVDNPVQLADGNMAMPIGFDNGATTPSLKSSYRELCKGLITYGAVARGTGQKSEITTQKYEDARQIILDFFNVGSDSRYTAVFGKTTTECMNLLANALIKSNDDKIITTRMEHHANDLPWRYSATVEYIDVDKMGRISLDNIEDQLKRNNGRIKYVTITGASNVTGYINPIHEIAKICHKYNAKIIVDGAQLVAHKEVNMKGQKPGEEIDFLVFSSHKTYSPYGTGVIVGLKEDLSNVTPFLKGGACVKAVTDYDVIWDEPPALHEAGSPNSLGAMATGRALQELKQIGFDNIYEHEMMLKEFIISEMKKIDRVILYGDNENIDDRLGIIVFNIDGENYKTIGKRYADEMAIALRTGKFCAHPYVNRLMGVKDEIACDNAYNNKPTNGMLRASLGLYNTVEEARAFIAYTKYLVSTL</sequence>
<dbReference type="PANTHER" id="PTHR43586">
    <property type="entry name" value="CYSTEINE DESULFURASE"/>
    <property type="match status" value="1"/>
</dbReference>
<keyword evidence="8" id="KW-1185">Reference proteome</keyword>
<dbReference type="InterPro" id="IPR015422">
    <property type="entry name" value="PyrdxlP-dep_Trfase_small"/>
</dbReference>
<evidence type="ECO:0000259" key="6">
    <source>
        <dbReference type="Pfam" id="PF00266"/>
    </source>
</evidence>
<dbReference type="RefSeq" id="WP_148558305.1">
    <property type="nucleotide sequence ID" value="NZ_CP081135.1"/>
</dbReference>
<gene>
    <name evidence="7" type="ORF">JW646_05645</name>
</gene>
<dbReference type="Proteomes" id="UP001198983">
    <property type="component" value="Chromosome"/>
</dbReference>
<reference evidence="7 8" key="1">
    <citation type="journal article" date="2023" name="Int. J. Syst. Evol. Microbiol.">
        <title>Terrisporobacter hibernicus sp. nov., isolated from bovine faeces in Northern Ireland.</title>
        <authorList>
            <person name="Mitchell M."/>
            <person name="Nguyen S.V."/>
            <person name="Connor M."/>
            <person name="Fairley D.J."/>
            <person name="Donoghue O."/>
            <person name="Marshall H."/>
            <person name="Koolman L."/>
            <person name="McMullan G."/>
            <person name="Schaffer K.E."/>
            <person name="McGrath J.W."/>
            <person name="Fanning S."/>
        </authorList>
    </citation>
    <scope>NUCLEOTIDE SEQUENCE [LARGE SCALE GENOMIC DNA]</scope>
    <source>
        <strain evidence="7 8">MCA3</strain>
    </source>
</reference>
<comment type="cofactor">
    <cofactor evidence="1 5">
        <name>pyridoxal 5'-phosphate</name>
        <dbReference type="ChEBI" id="CHEBI:597326"/>
    </cofactor>
</comment>
<dbReference type="SUPFAM" id="SSF53383">
    <property type="entry name" value="PLP-dependent transferases"/>
    <property type="match status" value="1"/>
</dbReference>
<dbReference type="PANTHER" id="PTHR43586:SF8">
    <property type="entry name" value="CYSTEINE DESULFURASE 1, CHLOROPLASTIC"/>
    <property type="match status" value="1"/>
</dbReference>
<name>A0AAX2ZI07_9FIRM</name>
<evidence type="ECO:0000256" key="1">
    <source>
        <dbReference type="ARBA" id="ARBA00001933"/>
    </source>
</evidence>
<proteinExistence type="inferred from homology"/>
<evidence type="ECO:0000256" key="3">
    <source>
        <dbReference type="ARBA" id="ARBA00022898"/>
    </source>
</evidence>
<accession>A0AAX2ZI07</accession>
<dbReference type="Gene3D" id="3.90.1150.10">
    <property type="entry name" value="Aspartate Aminotransferase, domain 1"/>
    <property type="match status" value="1"/>
</dbReference>
<organism evidence="7 8">
    <name type="scientific">Terrisporobacter hibernicus</name>
    <dbReference type="NCBI Taxonomy" id="2813371"/>
    <lineage>
        <taxon>Bacteria</taxon>
        <taxon>Bacillati</taxon>
        <taxon>Bacillota</taxon>
        <taxon>Clostridia</taxon>
        <taxon>Peptostreptococcales</taxon>
        <taxon>Peptostreptococcaceae</taxon>
        <taxon>Terrisporobacter</taxon>
    </lineage>
</organism>
<dbReference type="GO" id="GO:0031071">
    <property type="term" value="F:cysteine desulfurase activity"/>
    <property type="evidence" value="ECO:0007669"/>
    <property type="project" value="UniProtKB-EC"/>
</dbReference>
<evidence type="ECO:0000313" key="8">
    <source>
        <dbReference type="Proteomes" id="UP001198983"/>
    </source>
</evidence>
<keyword evidence="7" id="KW-0808">Transferase</keyword>
<dbReference type="Gene3D" id="3.40.640.10">
    <property type="entry name" value="Type I PLP-dependent aspartate aminotransferase-like (Major domain)"/>
    <property type="match status" value="1"/>
</dbReference>
<evidence type="ECO:0000256" key="2">
    <source>
        <dbReference type="ARBA" id="ARBA00010447"/>
    </source>
</evidence>
<dbReference type="InterPro" id="IPR015424">
    <property type="entry name" value="PyrdxlP-dep_Trfase"/>
</dbReference>
<evidence type="ECO:0000256" key="5">
    <source>
        <dbReference type="RuleBase" id="RU004504"/>
    </source>
</evidence>